<evidence type="ECO:0000259" key="9">
    <source>
        <dbReference type="Pfam" id="PF05572"/>
    </source>
</evidence>
<evidence type="ECO:0000256" key="3">
    <source>
        <dbReference type="ARBA" id="ARBA00022723"/>
    </source>
</evidence>
<dbReference type="Proteomes" id="UP000237640">
    <property type="component" value="Unassembled WGS sequence"/>
</dbReference>
<dbReference type="GO" id="GO:0008237">
    <property type="term" value="F:metallopeptidase activity"/>
    <property type="evidence" value="ECO:0007669"/>
    <property type="project" value="UniProtKB-KW"/>
</dbReference>
<dbReference type="PROSITE" id="PS51257">
    <property type="entry name" value="PROKAR_LIPOPROTEIN"/>
    <property type="match status" value="1"/>
</dbReference>
<evidence type="ECO:0000313" key="11">
    <source>
        <dbReference type="Proteomes" id="UP000237640"/>
    </source>
</evidence>
<comment type="similarity">
    <text evidence="1">Belongs to the peptidase M43B family.</text>
</comment>
<proteinExistence type="inferred from homology"/>
<evidence type="ECO:0000256" key="8">
    <source>
        <dbReference type="ARBA" id="ARBA00023157"/>
    </source>
</evidence>
<keyword evidence="2" id="KW-0645">Protease</keyword>
<evidence type="ECO:0000256" key="5">
    <source>
        <dbReference type="ARBA" id="ARBA00022801"/>
    </source>
</evidence>
<protein>
    <submittedName>
        <fullName evidence="10">Pregnancy-associated plasma protein-A</fullName>
    </submittedName>
</protein>
<name>A0A2T0MC94_9FLAO</name>
<evidence type="ECO:0000256" key="2">
    <source>
        <dbReference type="ARBA" id="ARBA00022670"/>
    </source>
</evidence>
<feature type="domain" description="Peptidase M43 pregnancy-associated plasma-A" evidence="9">
    <location>
        <begin position="204"/>
        <end position="290"/>
    </location>
</feature>
<keyword evidence="6" id="KW-0862">Zinc</keyword>
<dbReference type="InterPro" id="IPR024079">
    <property type="entry name" value="MetalloPept_cat_dom_sf"/>
</dbReference>
<dbReference type="GO" id="GO:0046872">
    <property type="term" value="F:metal ion binding"/>
    <property type="evidence" value="ECO:0007669"/>
    <property type="project" value="UniProtKB-KW"/>
</dbReference>
<dbReference type="SUPFAM" id="SSF55486">
    <property type="entry name" value="Metalloproteases ('zincins'), catalytic domain"/>
    <property type="match status" value="1"/>
</dbReference>
<keyword evidence="4" id="KW-0732">Signal</keyword>
<dbReference type="GO" id="GO:0006508">
    <property type="term" value="P:proteolysis"/>
    <property type="evidence" value="ECO:0007669"/>
    <property type="project" value="UniProtKB-KW"/>
</dbReference>
<dbReference type="RefSeq" id="WP_146129934.1">
    <property type="nucleotide sequence ID" value="NZ_PVYX01000002.1"/>
</dbReference>
<reference evidence="10 11" key="1">
    <citation type="submission" date="2018-03" db="EMBL/GenBank/DDBJ databases">
        <title>Genomic Encyclopedia of Archaeal and Bacterial Type Strains, Phase II (KMG-II): from individual species to whole genera.</title>
        <authorList>
            <person name="Goeker M."/>
        </authorList>
    </citation>
    <scope>NUCLEOTIDE SEQUENCE [LARGE SCALE GENOMIC DNA]</scope>
    <source>
        <strain evidence="10 11">DSM 25027</strain>
    </source>
</reference>
<evidence type="ECO:0000256" key="4">
    <source>
        <dbReference type="ARBA" id="ARBA00022729"/>
    </source>
</evidence>
<sequence length="308" mass="34803">MKKISSRLFQIILVLVLSQSCSRDDSVQVPEEENPVNEEIMRIPLVVHVIHSGQDIGEESNLSEERIKRQIEILNEDFRRKPGTRGFNTHIDGADSKIEFVLAKQAPDGTPFNGINRIDSTLVKVDILGYGPNHYAQYAYWNPEEYINIWTTPLPRSTECLALGLATGPDVDLPGIQHLAIPQPGDAEGILVSWIHFGESDIECHARHGRTLTHEMGHYLGLLHTWGGSTCEFNDYCDDTPAVDIPVYGRTAFQGCQGEMVQIENYMNWSHDDVMNMFSKDQIARMRYVLTHHQGRNSLLHSKALENP</sequence>
<dbReference type="PANTHER" id="PTHR47466:SF1">
    <property type="entry name" value="METALLOPROTEASE MEP1 (AFU_ORTHOLOGUE AFUA_1G07730)-RELATED"/>
    <property type="match status" value="1"/>
</dbReference>
<keyword evidence="3" id="KW-0479">Metal-binding</keyword>
<evidence type="ECO:0000256" key="7">
    <source>
        <dbReference type="ARBA" id="ARBA00023049"/>
    </source>
</evidence>
<dbReference type="Gene3D" id="3.40.390.10">
    <property type="entry name" value="Collagenase (Catalytic Domain)"/>
    <property type="match status" value="1"/>
</dbReference>
<evidence type="ECO:0000256" key="1">
    <source>
        <dbReference type="ARBA" id="ARBA00008721"/>
    </source>
</evidence>
<dbReference type="AlphaFoldDB" id="A0A2T0MC94"/>
<keyword evidence="7" id="KW-0482">Metalloprotease</keyword>
<dbReference type="Pfam" id="PF05572">
    <property type="entry name" value="Peptidase_M43"/>
    <property type="match status" value="1"/>
</dbReference>
<dbReference type="PANTHER" id="PTHR47466">
    <property type="match status" value="1"/>
</dbReference>
<organism evidence="10 11">
    <name type="scientific">Flagellimonas meridianipacifica</name>
    <dbReference type="NCBI Taxonomy" id="1080225"/>
    <lineage>
        <taxon>Bacteria</taxon>
        <taxon>Pseudomonadati</taxon>
        <taxon>Bacteroidota</taxon>
        <taxon>Flavobacteriia</taxon>
        <taxon>Flavobacteriales</taxon>
        <taxon>Flavobacteriaceae</taxon>
        <taxon>Flagellimonas</taxon>
    </lineage>
</organism>
<accession>A0A2T0MC94</accession>
<keyword evidence="8" id="KW-1015">Disulfide bond</keyword>
<comment type="caution">
    <text evidence="10">The sequence shown here is derived from an EMBL/GenBank/DDBJ whole genome shotgun (WGS) entry which is preliminary data.</text>
</comment>
<keyword evidence="5" id="KW-0378">Hydrolase</keyword>
<evidence type="ECO:0000256" key="6">
    <source>
        <dbReference type="ARBA" id="ARBA00022833"/>
    </source>
</evidence>
<dbReference type="EMBL" id="PVYX01000002">
    <property type="protein sequence ID" value="PRX55110.1"/>
    <property type="molecule type" value="Genomic_DNA"/>
</dbReference>
<gene>
    <name evidence="10" type="ORF">CLV81_3516</name>
</gene>
<dbReference type="InterPro" id="IPR008754">
    <property type="entry name" value="Peptidase_M43"/>
</dbReference>
<dbReference type="OrthoDB" id="6278496at2"/>
<evidence type="ECO:0000313" key="10">
    <source>
        <dbReference type="EMBL" id="PRX55110.1"/>
    </source>
</evidence>
<keyword evidence="11" id="KW-1185">Reference proteome</keyword>